<protein>
    <recommendedName>
        <fullName evidence="3">ESX-1 secretion-associated protein</fullName>
    </recommendedName>
</protein>
<dbReference type="Gene3D" id="1.10.287.1060">
    <property type="entry name" value="ESAT-6-like"/>
    <property type="match status" value="1"/>
</dbReference>
<dbReference type="SUPFAM" id="SSF140453">
    <property type="entry name" value="EsxAB dimer-like"/>
    <property type="match status" value="1"/>
</dbReference>
<evidence type="ECO:0000313" key="1">
    <source>
        <dbReference type="EMBL" id="ALG08396.1"/>
    </source>
</evidence>
<keyword evidence="2" id="KW-1185">Reference proteome</keyword>
<organism evidence="1 2">
    <name type="scientific">Kibdelosporangium phytohabitans</name>
    <dbReference type="NCBI Taxonomy" id="860235"/>
    <lineage>
        <taxon>Bacteria</taxon>
        <taxon>Bacillati</taxon>
        <taxon>Actinomycetota</taxon>
        <taxon>Actinomycetes</taxon>
        <taxon>Pseudonocardiales</taxon>
        <taxon>Pseudonocardiaceae</taxon>
        <taxon>Kibdelosporangium</taxon>
    </lineage>
</organism>
<dbReference type="STRING" id="860235.AOZ06_17085"/>
<proteinExistence type="predicted"/>
<reference evidence="1 2" key="1">
    <citation type="submission" date="2015-07" db="EMBL/GenBank/DDBJ databases">
        <title>Genome sequencing of Kibdelosporangium phytohabitans.</title>
        <authorList>
            <person name="Qin S."/>
            <person name="Xing K."/>
        </authorList>
    </citation>
    <scope>NUCLEOTIDE SEQUENCE [LARGE SCALE GENOMIC DNA]</scope>
    <source>
        <strain evidence="1 2">KLBMP1111</strain>
    </source>
</reference>
<dbReference type="EMBL" id="CP012752">
    <property type="protein sequence ID" value="ALG08396.1"/>
    <property type="molecule type" value="Genomic_DNA"/>
</dbReference>
<accession>A0A0N9I149</accession>
<evidence type="ECO:0000313" key="2">
    <source>
        <dbReference type="Proteomes" id="UP000063699"/>
    </source>
</evidence>
<name>A0A0N9I149_9PSEU</name>
<dbReference type="Proteomes" id="UP000063699">
    <property type="component" value="Chromosome"/>
</dbReference>
<dbReference type="KEGG" id="kphy:AOZ06_17085"/>
<gene>
    <name evidence="1" type="ORF">AOZ06_17085</name>
</gene>
<evidence type="ECO:0008006" key="3">
    <source>
        <dbReference type="Google" id="ProtNLM"/>
    </source>
</evidence>
<dbReference type="InterPro" id="IPR036689">
    <property type="entry name" value="ESAT-6-like_sf"/>
</dbReference>
<dbReference type="OrthoDB" id="9847562at2"/>
<dbReference type="AlphaFoldDB" id="A0A0N9I149"/>
<sequence>MADRVAVDAAHLRNLSRQFRASADELQARVRQFRAQAETTSGAYGETPNAAAAEREYRQTVEQTLEKLGKMHRDLIQNADALAKQAKDYEDTEAENAALVTNTFRPGS</sequence>
<dbReference type="RefSeq" id="WP_054290303.1">
    <property type="nucleotide sequence ID" value="NZ_CP012752.1"/>
</dbReference>